<feature type="region of interest" description="Disordered" evidence="1">
    <location>
        <begin position="290"/>
        <end position="324"/>
    </location>
</feature>
<dbReference type="PROSITE" id="PS51318">
    <property type="entry name" value="TAT"/>
    <property type="match status" value="1"/>
</dbReference>
<comment type="caution">
    <text evidence="5">The sequence shown here is derived from an EMBL/GenBank/DDBJ whole genome shotgun (WGS) entry which is preliminary data.</text>
</comment>
<organism evidence="5 6">
    <name type="scientific">Corynebacterium meitnerae</name>
    <dbReference type="NCBI Taxonomy" id="2913498"/>
    <lineage>
        <taxon>Bacteria</taxon>
        <taxon>Bacillati</taxon>
        <taxon>Actinomycetota</taxon>
        <taxon>Actinomycetes</taxon>
        <taxon>Mycobacteriales</taxon>
        <taxon>Corynebacteriaceae</taxon>
        <taxon>Corynebacterium</taxon>
    </lineage>
</organism>
<feature type="signal peptide" evidence="3">
    <location>
        <begin position="1"/>
        <end position="33"/>
    </location>
</feature>
<feature type="chain" id="PRO_5040754879" evidence="3">
    <location>
        <begin position="34"/>
        <end position="393"/>
    </location>
</feature>
<dbReference type="InterPro" id="IPR007331">
    <property type="entry name" value="Htaa"/>
</dbReference>
<evidence type="ECO:0000313" key="6">
    <source>
        <dbReference type="Proteomes" id="UP001146468"/>
    </source>
</evidence>
<evidence type="ECO:0000256" key="1">
    <source>
        <dbReference type="SAM" id="MobiDB-lite"/>
    </source>
</evidence>
<keyword evidence="6" id="KW-1185">Reference proteome</keyword>
<evidence type="ECO:0000256" key="3">
    <source>
        <dbReference type="SAM" id="SignalP"/>
    </source>
</evidence>
<evidence type="ECO:0000256" key="2">
    <source>
        <dbReference type="SAM" id="Phobius"/>
    </source>
</evidence>
<keyword evidence="2" id="KW-0812">Transmembrane</keyword>
<dbReference type="EMBL" id="JAKMUS010000012">
    <property type="protein sequence ID" value="MCZ9294465.1"/>
    <property type="molecule type" value="Genomic_DNA"/>
</dbReference>
<keyword evidence="2" id="KW-1133">Transmembrane helix</keyword>
<keyword evidence="3" id="KW-0732">Signal</keyword>
<sequence>MSISSRRWVRTALPAAAVAASLTFAPLAVPAQAVDNPAAVATASGTTPLAATAEQTLQWELSKRALLWDAKASGDGVSIVPTDESEPANGSLKLTKATGWVNKDTKDASVQWPGSVTYTINGAQTITFQDFALEVAGGSGTITATVSSTDPNQPANNKDAKRVTVATFKSADVTIDGTTATITATPDYEGVTYVRDEDISYDDAWPTELINNITDSVRSWFYASGSRWDDQKKPSAFTATLTLGEDKPGTGSDTGSDSGTTNGVKDARINDAGHLILTFTDGTTKDLGKVTGKDGAEGKPGQAGADGKDGQAGADGKDGKEGRGIASVTTNAAGQLVITLTDGTVLDPVDMPAPAKQPMAPESIVAIVLGVIATLLGSIAAIHTIAAAYLFKG</sequence>
<dbReference type="RefSeq" id="WP_269965887.1">
    <property type="nucleotide sequence ID" value="NZ_JAKMUS010000012.1"/>
</dbReference>
<accession>A0A9X3LUK3</accession>
<feature type="compositionally biased region" description="Low complexity" evidence="1">
    <location>
        <begin position="249"/>
        <end position="261"/>
    </location>
</feature>
<feature type="transmembrane region" description="Helical" evidence="2">
    <location>
        <begin position="364"/>
        <end position="391"/>
    </location>
</feature>
<evidence type="ECO:0000259" key="4">
    <source>
        <dbReference type="Pfam" id="PF04213"/>
    </source>
</evidence>
<proteinExistence type="predicted"/>
<feature type="domain" description="Htaa" evidence="4">
    <location>
        <begin position="82"/>
        <end position="185"/>
    </location>
</feature>
<feature type="region of interest" description="Disordered" evidence="1">
    <location>
        <begin position="241"/>
        <end position="266"/>
    </location>
</feature>
<reference evidence="5" key="1">
    <citation type="submission" date="2022-02" db="EMBL/GenBank/DDBJ databases">
        <title>Corynebacterium sp. from urogenital microbiome.</title>
        <authorList>
            <person name="Cappelli E.A."/>
            <person name="Ribeiro T.G."/>
            <person name="Peixe L."/>
        </authorList>
    </citation>
    <scope>NUCLEOTIDE SEQUENCE</scope>
    <source>
        <strain evidence="5">C8Ua_172</strain>
    </source>
</reference>
<dbReference type="AlphaFoldDB" id="A0A9X3LUK3"/>
<protein>
    <submittedName>
        <fullName evidence="5">HtaA domain-containing protein</fullName>
    </submittedName>
</protein>
<evidence type="ECO:0000313" key="5">
    <source>
        <dbReference type="EMBL" id="MCZ9294465.1"/>
    </source>
</evidence>
<gene>
    <name evidence="5" type="ORF">L8U60_08205</name>
</gene>
<name>A0A9X3LUK3_9CORY</name>
<dbReference type="InterPro" id="IPR006311">
    <property type="entry name" value="TAT_signal"/>
</dbReference>
<keyword evidence="2" id="KW-0472">Membrane</keyword>
<dbReference type="Pfam" id="PF04213">
    <property type="entry name" value="HtaA"/>
    <property type="match status" value="1"/>
</dbReference>
<dbReference type="Proteomes" id="UP001146468">
    <property type="component" value="Unassembled WGS sequence"/>
</dbReference>